<evidence type="ECO:0000256" key="1">
    <source>
        <dbReference type="SAM" id="MobiDB-lite"/>
    </source>
</evidence>
<dbReference type="AlphaFoldDB" id="A0A9W8JPJ8"/>
<comment type="caution">
    <text evidence="2">The sequence shown here is derived from an EMBL/GenBank/DDBJ whole genome shotgun (WGS) entry which is preliminary data.</text>
</comment>
<evidence type="ECO:0000313" key="2">
    <source>
        <dbReference type="EMBL" id="KAJ3492186.1"/>
    </source>
</evidence>
<proteinExistence type="predicted"/>
<organism evidence="2 3">
    <name type="scientific">Agrocybe chaxingu</name>
    <dbReference type="NCBI Taxonomy" id="84603"/>
    <lineage>
        <taxon>Eukaryota</taxon>
        <taxon>Fungi</taxon>
        <taxon>Dikarya</taxon>
        <taxon>Basidiomycota</taxon>
        <taxon>Agaricomycotina</taxon>
        <taxon>Agaricomycetes</taxon>
        <taxon>Agaricomycetidae</taxon>
        <taxon>Agaricales</taxon>
        <taxon>Agaricineae</taxon>
        <taxon>Strophariaceae</taxon>
        <taxon>Agrocybe</taxon>
    </lineage>
</organism>
<reference evidence="2" key="1">
    <citation type="submission" date="2022-07" db="EMBL/GenBank/DDBJ databases">
        <title>Genome Sequence of Agrocybe chaxingu.</title>
        <authorList>
            <person name="Buettner E."/>
        </authorList>
    </citation>
    <scope>NUCLEOTIDE SEQUENCE</scope>
    <source>
        <strain evidence="2">MP-N11</strain>
    </source>
</reference>
<evidence type="ECO:0000313" key="3">
    <source>
        <dbReference type="Proteomes" id="UP001148786"/>
    </source>
</evidence>
<gene>
    <name evidence="2" type="ORF">NLJ89_g11266</name>
</gene>
<accession>A0A9W8JPJ8</accession>
<feature type="region of interest" description="Disordered" evidence="1">
    <location>
        <begin position="211"/>
        <end position="231"/>
    </location>
</feature>
<dbReference type="EMBL" id="JANKHO010002480">
    <property type="protein sequence ID" value="KAJ3492186.1"/>
    <property type="molecule type" value="Genomic_DNA"/>
</dbReference>
<dbReference type="OrthoDB" id="10326908at2759"/>
<protein>
    <submittedName>
        <fullName evidence="2">Uncharacterized protein</fullName>
    </submittedName>
</protein>
<dbReference type="Proteomes" id="UP001148786">
    <property type="component" value="Unassembled WGS sequence"/>
</dbReference>
<sequence>MAKRFVYKITFLRTGPTPTSPLPKDKVICSRPDATMTMRHRLVYKWTKDLANPRIFSLYDGEELPTKDNIIIVRSKVNSTSTQTYAIFSLGHKVEPPLLADNEVPFATAVSFLEICYQRRRPHVPVHTQQPPIHQVQHSFQNWALSNRFPYPTTFSAHGPPILPPLPQPQPVVQPLPIQHVQTVTHRQCRPRPRFRPTDVVRFFGLPPNETSPAMGGTIRKGTKRSREDDTFEDYPAAKRSRAATTLVGLAGAIGMVVFHKAIVG</sequence>
<name>A0A9W8JPJ8_9AGAR</name>
<keyword evidence="3" id="KW-1185">Reference proteome</keyword>